<proteinExistence type="predicted"/>
<dbReference type="STRING" id="93220.A6P55_23825"/>
<dbReference type="OrthoDB" id="8941074at2"/>
<name>A0A378YDF5_9BURK</name>
<protein>
    <submittedName>
        <fullName evidence="1">Inclusion body protein</fullName>
    </submittedName>
</protein>
<sequence length="170" mass="18633">MSDVQTPDAHTVIDVLLVIDTVTLLARQTHAAPSQRHAEPGGWFTLAPGQVEPDAARMPPWRIDAAPGNCVRLRWTPLAMQGEHAVLLDLSSTDTAVFGEWHLHMHADSPRHAPSMGDPEHPALRAAPDVYWQAEVERAGSTELSVGLTITDRGANILSRLRRPLRIAVR</sequence>
<dbReference type="Pfam" id="PF12306">
    <property type="entry name" value="PixA"/>
    <property type="match status" value="1"/>
</dbReference>
<dbReference type="InterPro" id="IPR038712">
    <property type="entry name" value="PixA-like_sf"/>
</dbReference>
<dbReference type="RefSeq" id="WP_038617640.1">
    <property type="nucleotide sequence ID" value="NZ_CP009553.3"/>
</dbReference>
<organism evidence="1 2">
    <name type="scientific">Pandoraea pnomenusa</name>
    <dbReference type="NCBI Taxonomy" id="93220"/>
    <lineage>
        <taxon>Bacteria</taxon>
        <taxon>Pseudomonadati</taxon>
        <taxon>Pseudomonadota</taxon>
        <taxon>Betaproteobacteria</taxon>
        <taxon>Burkholderiales</taxon>
        <taxon>Burkholderiaceae</taxon>
        <taxon>Pandoraea</taxon>
    </lineage>
</organism>
<gene>
    <name evidence="1" type="ORF">NCTC13160_00554</name>
</gene>
<evidence type="ECO:0000313" key="1">
    <source>
        <dbReference type="EMBL" id="SUA74898.1"/>
    </source>
</evidence>
<evidence type="ECO:0000313" key="2">
    <source>
        <dbReference type="Proteomes" id="UP000254573"/>
    </source>
</evidence>
<accession>A0A378YDF5</accession>
<dbReference type="EMBL" id="UGSG01000001">
    <property type="protein sequence ID" value="SUA74898.1"/>
    <property type="molecule type" value="Genomic_DNA"/>
</dbReference>
<dbReference type="Proteomes" id="UP000254573">
    <property type="component" value="Unassembled WGS sequence"/>
</dbReference>
<dbReference type="AlphaFoldDB" id="A0A378YDF5"/>
<dbReference type="Gene3D" id="2.60.40.3910">
    <property type="entry name" value="Inclusion body protein"/>
    <property type="match status" value="1"/>
</dbReference>
<dbReference type="KEGG" id="ppnm:LV28_02790"/>
<dbReference type="InterPro" id="IPR021087">
    <property type="entry name" value="Uncharacterised_PixA/AidA"/>
</dbReference>
<reference evidence="1 2" key="1">
    <citation type="submission" date="2018-06" db="EMBL/GenBank/DDBJ databases">
        <authorList>
            <consortium name="Pathogen Informatics"/>
            <person name="Doyle S."/>
        </authorList>
    </citation>
    <scope>NUCLEOTIDE SEQUENCE [LARGE SCALE GENOMIC DNA]</scope>
    <source>
        <strain evidence="1 2">NCTC13160</strain>
    </source>
</reference>